<dbReference type="EMBL" id="WHNP01000036">
    <property type="protein sequence ID" value="MPW20983.1"/>
    <property type="molecule type" value="Genomic_DNA"/>
</dbReference>
<dbReference type="AlphaFoldDB" id="A0A7X1TJ15"/>
<comment type="caution">
    <text evidence="1">The sequence shown here is derived from an EMBL/GenBank/DDBJ whole genome shotgun (WGS) entry which is preliminary data.</text>
</comment>
<dbReference type="Proteomes" id="UP000484381">
    <property type="component" value="Unassembled WGS sequence"/>
</dbReference>
<keyword evidence="2" id="KW-1185">Reference proteome</keyword>
<accession>A0A7X1TJ15</accession>
<protein>
    <submittedName>
        <fullName evidence="1">Uncharacterized protein</fullName>
    </submittedName>
</protein>
<organism evidence="1 2">
    <name type="scientific">Paraburkholderia franconis</name>
    <dbReference type="NCBI Taxonomy" id="2654983"/>
    <lineage>
        <taxon>Bacteria</taxon>
        <taxon>Pseudomonadati</taxon>
        <taxon>Pseudomonadota</taxon>
        <taxon>Betaproteobacteria</taxon>
        <taxon>Burkholderiales</taxon>
        <taxon>Burkholderiaceae</taxon>
        <taxon>Paraburkholderia</taxon>
    </lineage>
</organism>
<sequence length="136" mass="14613">MADRIGSLRPARPLRRLPGRGITQRAYVLQPVRSRAARIATWTLACIACLVAGGAAVRGYDVHIVATHASCVTATTPTTPASRDDMQDALMRAQLALKQEVASRATVQKSADALAVEVGRLKAQVLFLQGQSHSRR</sequence>
<name>A0A7X1TJ15_9BURK</name>
<proteinExistence type="predicted"/>
<dbReference type="RefSeq" id="WP_152764285.1">
    <property type="nucleotide sequence ID" value="NZ_WHNP01000036.1"/>
</dbReference>
<gene>
    <name evidence="1" type="ORF">GCT13_29965</name>
</gene>
<evidence type="ECO:0000313" key="1">
    <source>
        <dbReference type="EMBL" id="MPW20983.1"/>
    </source>
</evidence>
<evidence type="ECO:0000313" key="2">
    <source>
        <dbReference type="Proteomes" id="UP000484381"/>
    </source>
</evidence>
<reference evidence="1 2" key="1">
    <citation type="submission" date="2019-10" db="EMBL/GenBank/DDBJ databases">
        <title>Paraburkholderia sp. isolated from nodules of Mimosa pudica from Brazilian Atlantic Forest soils.</title>
        <authorList>
            <person name="Paulitsch F."/>
            <person name="Hungria M."/>
            <person name="Dall'Agnol R."/>
        </authorList>
    </citation>
    <scope>NUCLEOTIDE SEQUENCE [LARGE SCALE GENOMIC DNA]</scope>
    <source>
        <strain evidence="1 2">CNPSo 3157</strain>
    </source>
</reference>